<dbReference type="InterPro" id="IPR000412">
    <property type="entry name" value="ABC_2_transport"/>
</dbReference>
<dbReference type="CTD" id="43391"/>
<dbReference type="Proteomes" id="UP000594260">
    <property type="component" value="Unplaced"/>
</dbReference>
<dbReference type="SUPFAM" id="SSF52540">
    <property type="entry name" value="P-loop containing nucleoside triphosphate hydrolases"/>
    <property type="match status" value="1"/>
</dbReference>
<dbReference type="InterPro" id="IPR003439">
    <property type="entry name" value="ABC_transporter-like_ATP-bd"/>
</dbReference>
<feature type="domain" description="ABC transporter" evidence="9">
    <location>
        <begin position="182"/>
        <end position="416"/>
    </location>
</feature>
<feature type="region of interest" description="Disordered" evidence="7">
    <location>
        <begin position="33"/>
        <end position="56"/>
    </location>
</feature>
<dbReference type="OMA" id="IRICHKT"/>
<evidence type="ECO:0000313" key="12">
    <source>
        <dbReference type="Proteomes" id="UP000594260"/>
    </source>
</evidence>
<dbReference type="FunCoup" id="A0A7M7J3H0">
    <property type="interactions" value="8"/>
</dbReference>
<evidence type="ECO:0000256" key="1">
    <source>
        <dbReference type="ARBA" id="ARBA00004141"/>
    </source>
</evidence>
<dbReference type="GeneID" id="111244061"/>
<sequence>MVRRVLGFLFLTAIGIRVLVGMSAWRDLHDPREQSEPRYLRSGGAWQQRKQSKDDMRDYRAVDREYSAHPASRLYRGYLNPDYTVHSLGKDPPAIKFPRYNSKGGAAIESVSYSSTYNAQGGYAQARVGGAHDNEGFVASHNALNETNGGSGGRDAPSGGKIALGRLPSDPETMRRTQKLAVDVDRLRVTYGYGSRATEVLKGIDLTLPEGKIYGLLGPSGCGKTTLLRCIVGRKTPQCGQVRVFEQVPGTTGAFIPGPGVGYMPQELTLYPEFTIYETLLFFGKVFRMPGKVIQDRIQFLLKFLDLPDKGRLVKNLSGGQQRRVSLAAALIHKPPLLILDEPTVGVDPLLRQAIWNYLVTLTREQGMTVIVTTHYIEEARQANIVGLMRSGRMLAQDTPDRLLEDYNCTTLEDVFLQLCLADKEGRAIIKNMRMISNVVTDKPKDNSQITDNMDNSQKNHKEKVPIYETPLDVKHTLPPPSSQIYASRFEQVNSDGFSTNTKRRDSWIDTWCRALALVLKNITRVKRNIPVLLFTFIVPSFQVVLFCLCIGADPFELPMAIVNQDTHPILSQPFLESISNVTIIQRPYADLDEALASVERGETWGVIHIGHNYSTALQYRFLLGIEADNETIEESTVDIYMDMTNQQIGFILQKTIFESFIMFCDNLLTKMGKNVALAQLPVRVRDPVYGSGKPSFTEFMAPGIILSITYIMAVGLTAISIIMETREGTMERCWVAGVRPFEVVVSHVYSQFCVMVVQVALLLLFIFLVFQIPLEGSLLLVILLTLLQGLSGMTYGLVISSICGDEQSAMMLALGTFYPNLLLSGIIWPIQSMPRLVRYIAYGLPQTIPTESLRCIMYRGWGIDRDEVWIGYIVSLAWTIFFLLFATAAFKARS</sequence>
<dbReference type="Pfam" id="PF00005">
    <property type="entry name" value="ABC_tran"/>
    <property type="match status" value="1"/>
</dbReference>
<evidence type="ECO:0000256" key="6">
    <source>
        <dbReference type="ARBA" id="ARBA00023136"/>
    </source>
</evidence>
<proteinExistence type="predicted"/>
<dbReference type="PRINTS" id="PR00164">
    <property type="entry name" value="ABC2TRNSPORT"/>
</dbReference>
<dbReference type="InterPro" id="IPR047817">
    <property type="entry name" value="ABC2_TM_bact-type"/>
</dbReference>
<dbReference type="EnsemblMetazoa" id="XM_022790637">
    <property type="protein sequence ID" value="XP_022646372"/>
    <property type="gene ID" value="LOC111244061"/>
</dbReference>
<dbReference type="InterPro" id="IPR027417">
    <property type="entry name" value="P-loop_NTPase"/>
</dbReference>
<feature type="transmembrane region" description="Helical" evidence="8">
    <location>
        <begin position="749"/>
        <end position="773"/>
    </location>
</feature>
<dbReference type="InterPro" id="IPR003593">
    <property type="entry name" value="AAA+_ATPase"/>
</dbReference>
<dbReference type="CDD" id="cd03230">
    <property type="entry name" value="ABC_DR_subfamily_A"/>
    <property type="match status" value="1"/>
</dbReference>
<evidence type="ECO:0000256" key="2">
    <source>
        <dbReference type="ARBA" id="ARBA00022692"/>
    </source>
</evidence>
<dbReference type="PANTHER" id="PTHR43038">
    <property type="entry name" value="ATP-BINDING CASSETTE, SUB-FAMILY H, MEMBER 1"/>
    <property type="match status" value="1"/>
</dbReference>
<protein>
    <submittedName>
        <fullName evidence="11">Uncharacterized protein</fullName>
    </submittedName>
</protein>
<feature type="transmembrane region" description="Helical" evidence="8">
    <location>
        <begin position="811"/>
        <end position="831"/>
    </location>
</feature>
<keyword evidence="12" id="KW-1185">Reference proteome</keyword>
<dbReference type="Gene3D" id="3.40.1710.10">
    <property type="entry name" value="abc type-2 transporter like domain"/>
    <property type="match status" value="1"/>
</dbReference>
<keyword evidence="3" id="KW-0547">Nucleotide-binding</keyword>
<evidence type="ECO:0000256" key="4">
    <source>
        <dbReference type="ARBA" id="ARBA00022840"/>
    </source>
</evidence>
<organism evidence="11 12">
    <name type="scientific">Varroa destructor</name>
    <name type="common">Honeybee mite</name>
    <dbReference type="NCBI Taxonomy" id="109461"/>
    <lineage>
        <taxon>Eukaryota</taxon>
        <taxon>Metazoa</taxon>
        <taxon>Ecdysozoa</taxon>
        <taxon>Arthropoda</taxon>
        <taxon>Chelicerata</taxon>
        <taxon>Arachnida</taxon>
        <taxon>Acari</taxon>
        <taxon>Parasitiformes</taxon>
        <taxon>Mesostigmata</taxon>
        <taxon>Gamasina</taxon>
        <taxon>Dermanyssoidea</taxon>
        <taxon>Varroidae</taxon>
        <taxon>Varroa</taxon>
    </lineage>
</organism>
<dbReference type="SMART" id="SM00382">
    <property type="entry name" value="AAA"/>
    <property type="match status" value="1"/>
</dbReference>
<dbReference type="GO" id="GO:0043190">
    <property type="term" value="C:ATP-binding cassette (ABC) transporter complex"/>
    <property type="evidence" value="ECO:0007669"/>
    <property type="project" value="InterPro"/>
</dbReference>
<dbReference type="GO" id="GO:0005524">
    <property type="term" value="F:ATP binding"/>
    <property type="evidence" value="ECO:0007669"/>
    <property type="project" value="UniProtKB-KW"/>
</dbReference>
<keyword evidence="4" id="KW-0067">ATP-binding</keyword>
<keyword evidence="2 8" id="KW-0812">Transmembrane</keyword>
<accession>A0A7M7J3H0</accession>
<evidence type="ECO:0000259" key="9">
    <source>
        <dbReference type="PROSITE" id="PS50893"/>
    </source>
</evidence>
<dbReference type="KEGG" id="vde:111244061"/>
<dbReference type="PANTHER" id="PTHR43038:SF3">
    <property type="entry name" value="ABC TRANSPORTER G FAMILY MEMBER 20 ISOFORM X1"/>
    <property type="match status" value="1"/>
</dbReference>
<dbReference type="PROSITE" id="PS00211">
    <property type="entry name" value="ABC_TRANSPORTER_1"/>
    <property type="match status" value="1"/>
</dbReference>
<feature type="transmembrane region" description="Helical" evidence="8">
    <location>
        <begin position="700"/>
        <end position="723"/>
    </location>
</feature>
<feature type="domain" description="ABC transmembrane type-2" evidence="10">
    <location>
        <begin position="666"/>
        <end position="894"/>
    </location>
</feature>
<dbReference type="PROSITE" id="PS51012">
    <property type="entry name" value="ABC_TM2"/>
    <property type="match status" value="1"/>
</dbReference>
<evidence type="ECO:0000256" key="3">
    <source>
        <dbReference type="ARBA" id="ARBA00022741"/>
    </source>
</evidence>
<dbReference type="PROSITE" id="PS50893">
    <property type="entry name" value="ABC_TRANSPORTER_2"/>
    <property type="match status" value="1"/>
</dbReference>
<feature type="transmembrane region" description="Helical" evidence="8">
    <location>
        <begin position="779"/>
        <end position="799"/>
    </location>
</feature>
<dbReference type="InterPro" id="IPR017871">
    <property type="entry name" value="ABC_transporter-like_CS"/>
</dbReference>
<dbReference type="AlphaFoldDB" id="A0A7M7J3H0"/>
<dbReference type="GO" id="GO:0016887">
    <property type="term" value="F:ATP hydrolysis activity"/>
    <property type="evidence" value="ECO:0007669"/>
    <property type="project" value="InterPro"/>
</dbReference>
<comment type="subcellular location">
    <subcellularLocation>
        <location evidence="1">Membrane</location>
        <topology evidence="1">Multi-pass membrane protein</topology>
    </subcellularLocation>
</comment>
<reference evidence="11" key="1">
    <citation type="submission" date="2021-01" db="UniProtKB">
        <authorList>
            <consortium name="EnsemblMetazoa"/>
        </authorList>
    </citation>
    <scope>IDENTIFICATION</scope>
</reference>
<evidence type="ECO:0000256" key="8">
    <source>
        <dbReference type="SAM" id="Phobius"/>
    </source>
</evidence>
<evidence type="ECO:0000256" key="7">
    <source>
        <dbReference type="SAM" id="MobiDB-lite"/>
    </source>
</evidence>
<feature type="transmembrane region" description="Helical" evidence="8">
    <location>
        <begin position="870"/>
        <end position="891"/>
    </location>
</feature>
<dbReference type="InterPro" id="IPR013525">
    <property type="entry name" value="ABC2_TM"/>
</dbReference>
<name>A0A7M7J3H0_VARDE</name>
<evidence type="ECO:0000313" key="11">
    <source>
        <dbReference type="EnsemblMetazoa" id="XP_022646372"/>
    </source>
</evidence>
<dbReference type="RefSeq" id="XP_022646372.1">
    <property type="nucleotide sequence ID" value="XM_022790637.1"/>
</dbReference>
<dbReference type="GO" id="GO:0140359">
    <property type="term" value="F:ABC-type transporter activity"/>
    <property type="evidence" value="ECO:0007669"/>
    <property type="project" value="InterPro"/>
</dbReference>
<keyword evidence="6 8" id="KW-0472">Membrane</keyword>
<keyword evidence="5 8" id="KW-1133">Transmembrane helix</keyword>
<evidence type="ECO:0000259" key="10">
    <source>
        <dbReference type="PROSITE" id="PS51012"/>
    </source>
</evidence>
<dbReference type="OrthoDB" id="10255969at2759"/>
<evidence type="ECO:0000256" key="5">
    <source>
        <dbReference type="ARBA" id="ARBA00022989"/>
    </source>
</evidence>
<dbReference type="Gene3D" id="3.40.50.300">
    <property type="entry name" value="P-loop containing nucleotide triphosphate hydrolases"/>
    <property type="match status" value="1"/>
</dbReference>
<dbReference type="InParanoid" id="A0A7M7J3H0"/>
<dbReference type="Pfam" id="PF12698">
    <property type="entry name" value="ABC2_membrane_3"/>
    <property type="match status" value="1"/>
</dbReference>